<dbReference type="GO" id="GO:0006629">
    <property type="term" value="P:lipid metabolic process"/>
    <property type="evidence" value="ECO:0007669"/>
    <property type="project" value="UniProtKB-KW"/>
</dbReference>
<evidence type="ECO:0000256" key="12">
    <source>
        <dbReference type="ARBA" id="ARBA00023180"/>
    </source>
</evidence>
<dbReference type="KEGG" id="shab:115603423"/>
<protein>
    <recommendedName>
        <fullName evidence="13">Hexosyltransferase</fullName>
        <ecNumber evidence="13">2.4.1.-</ecNumber>
    </recommendedName>
</protein>
<dbReference type="GeneTree" id="ENSGT00940000163421"/>
<keyword evidence="16" id="KW-1185">Reference proteome</keyword>
<evidence type="ECO:0000256" key="1">
    <source>
        <dbReference type="ARBA" id="ARBA00004323"/>
    </source>
</evidence>
<dbReference type="OMA" id="KYDRCTF"/>
<dbReference type="PANTHER" id="PTHR11214:SF151">
    <property type="entry name" value="HEXOSYLTRANSFERASE"/>
    <property type="match status" value="1"/>
</dbReference>
<evidence type="ECO:0000313" key="15">
    <source>
        <dbReference type="Ensembl" id="ENSSHBP00005020128.1"/>
    </source>
</evidence>
<evidence type="ECO:0000256" key="2">
    <source>
        <dbReference type="ARBA" id="ARBA00004922"/>
    </source>
</evidence>
<reference evidence="15" key="1">
    <citation type="submission" date="2025-08" db="UniProtKB">
        <authorList>
            <consortium name="Ensembl"/>
        </authorList>
    </citation>
    <scope>IDENTIFICATION</scope>
</reference>
<keyword evidence="4 13" id="KW-0328">Glycosyltransferase</keyword>
<feature type="chain" id="PRO_5025525912" description="Hexosyltransferase" evidence="14">
    <location>
        <begin position="17"/>
        <end position="339"/>
    </location>
</feature>
<name>A0A672UXH5_STRHB</name>
<accession>A0A672UXH5</accession>
<dbReference type="Proteomes" id="UP000472266">
    <property type="component" value="Unplaced"/>
</dbReference>
<dbReference type="InParanoid" id="A0A672UXH5"/>
<reference evidence="15" key="2">
    <citation type="submission" date="2025-09" db="UniProtKB">
        <authorList>
            <consortium name="Ensembl"/>
        </authorList>
    </citation>
    <scope>IDENTIFICATION</scope>
</reference>
<evidence type="ECO:0000256" key="11">
    <source>
        <dbReference type="ARBA" id="ARBA00023136"/>
    </source>
</evidence>
<evidence type="ECO:0000256" key="5">
    <source>
        <dbReference type="ARBA" id="ARBA00022679"/>
    </source>
</evidence>
<evidence type="ECO:0000256" key="4">
    <source>
        <dbReference type="ARBA" id="ARBA00022676"/>
    </source>
</evidence>
<dbReference type="FunFam" id="3.90.550.50:FF:000001">
    <property type="entry name" value="Hexosyltransferase"/>
    <property type="match status" value="1"/>
</dbReference>
<evidence type="ECO:0000256" key="8">
    <source>
        <dbReference type="ARBA" id="ARBA00022989"/>
    </source>
</evidence>
<keyword evidence="11" id="KW-0472">Membrane</keyword>
<dbReference type="PANTHER" id="PTHR11214">
    <property type="entry name" value="BETA-1,3-N-ACETYLGLUCOSAMINYLTRANSFERASE"/>
    <property type="match status" value="1"/>
</dbReference>
<dbReference type="EC" id="2.4.1.-" evidence="13"/>
<keyword evidence="6" id="KW-0812">Transmembrane</keyword>
<comment type="similarity">
    <text evidence="3 13">Belongs to the glycosyltransferase 31 family.</text>
</comment>
<comment type="pathway">
    <text evidence="2">Protein modification; protein glycosylation.</text>
</comment>
<gene>
    <name evidence="15" type="primary">LOC115603423</name>
</gene>
<sequence length="339" mass="38451">MKWQLNLRLLVLPALAALVALVGLRVQHSPEEPITTTPGLPWAAFQWHSVLEPAGNATAPTRHPLQPPYPHPYRFLLNQPHKCWERAPFLVLLVATGPADTEGRNSIRQTWGNESSVPGVSILRLFLVGLHPVFADALRPVLQEENVEHGDLLQQDFLDTYNNLTLKTLMGMEWVAKHCPNATYVMKADCDVFLNLDYLVRRLLLPPKTNFMTGYIYRNTGPLRSKAYKWYVPHEVYPNATYPPYCGGPGYVFSADVARKVYAVAQTLPLINMEDAFVGLCLHALGLGITASPRGLFSMVRIQYEPCRFARLVMVHRYQPHEVLELWPRFQDAKATCRR</sequence>
<dbReference type="InterPro" id="IPR002659">
    <property type="entry name" value="Glyco_trans_31"/>
</dbReference>
<evidence type="ECO:0000256" key="14">
    <source>
        <dbReference type="SAM" id="SignalP"/>
    </source>
</evidence>
<evidence type="ECO:0000256" key="9">
    <source>
        <dbReference type="ARBA" id="ARBA00023034"/>
    </source>
</evidence>
<keyword evidence="5" id="KW-0808">Transferase</keyword>
<keyword evidence="7" id="KW-0735">Signal-anchor</keyword>
<dbReference type="Pfam" id="PF01762">
    <property type="entry name" value="Galactosyl_T"/>
    <property type="match status" value="1"/>
</dbReference>
<dbReference type="GeneID" id="115603423"/>
<evidence type="ECO:0000256" key="7">
    <source>
        <dbReference type="ARBA" id="ARBA00022968"/>
    </source>
</evidence>
<evidence type="ECO:0000313" key="16">
    <source>
        <dbReference type="Proteomes" id="UP000472266"/>
    </source>
</evidence>
<evidence type="ECO:0000256" key="3">
    <source>
        <dbReference type="ARBA" id="ARBA00008661"/>
    </source>
</evidence>
<dbReference type="Ensembl" id="ENSSHBT00005024006.1">
    <property type="protein sequence ID" value="ENSSHBP00005020128.1"/>
    <property type="gene ID" value="ENSSHBG00005017181.1"/>
</dbReference>
<keyword evidence="14" id="KW-0732">Signal</keyword>
<dbReference type="InterPro" id="IPR029044">
    <property type="entry name" value="Nucleotide-diphossugar_trans"/>
</dbReference>
<keyword evidence="10" id="KW-0443">Lipid metabolism</keyword>
<dbReference type="Gene3D" id="3.90.550.50">
    <property type="match status" value="1"/>
</dbReference>
<evidence type="ECO:0000256" key="6">
    <source>
        <dbReference type="ARBA" id="ARBA00022692"/>
    </source>
</evidence>
<dbReference type="GO" id="GO:0000139">
    <property type="term" value="C:Golgi membrane"/>
    <property type="evidence" value="ECO:0007669"/>
    <property type="project" value="UniProtKB-SubCell"/>
</dbReference>
<feature type="signal peptide" evidence="14">
    <location>
        <begin position="1"/>
        <end position="16"/>
    </location>
</feature>
<dbReference type="AlphaFoldDB" id="A0A672UXH5"/>
<dbReference type="OrthoDB" id="5957813at2759"/>
<evidence type="ECO:0000256" key="10">
    <source>
        <dbReference type="ARBA" id="ARBA00023098"/>
    </source>
</evidence>
<dbReference type="SUPFAM" id="SSF53448">
    <property type="entry name" value="Nucleotide-diphospho-sugar transferases"/>
    <property type="match status" value="1"/>
</dbReference>
<keyword evidence="9 13" id="KW-0333">Golgi apparatus</keyword>
<dbReference type="RefSeq" id="XP_030331144.1">
    <property type="nucleotide sequence ID" value="XM_030475284.2"/>
</dbReference>
<dbReference type="GO" id="GO:0006493">
    <property type="term" value="P:protein O-linked glycosylation"/>
    <property type="evidence" value="ECO:0007669"/>
    <property type="project" value="TreeGrafter"/>
</dbReference>
<dbReference type="GO" id="GO:0008499">
    <property type="term" value="F:N-acetyl-beta-D-glucosaminide beta-(1,3)-galactosyltransferase activity"/>
    <property type="evidence" value="ECO:0007669"/>
    <property type="project" value="TreeGrafter"/>
</dbReference>
<comment type="subcellular location">
    <subcellularLocation>
        <location evidence="1 13">Golgi apparatus membrane</location>
        <topology evidence="1 13">Single-pass type II membrane protein</topology>
    </subcellularLocation>
</comment>
<evidence type="ECO:0000256" key="13">
    <source>
        <dbReference type="RuleBase" id="RU363063"/>
    </source>
</evidence>
<organism evidence="15 16">
    <name type="scientific">Strigops habroptila</name>
    <name type="common">Kakapo</name>
    <dbReference type="NCBI Taxonomy" id="2489341"/>
    <lineage>
        <taxon>Eukaryota</taxon>
        <taxon>Metazoa</taxon>
        <taxon>Chordata</taxon>
        <taxon>Craniata</taxon>
        <taxon>Vertebrata</taxon>
        <taxon>Euteleostomi</taxon>
        <taxon>Archelosauria</taxon>
        <taxon>Archosauria</taxon>
        <taxon>Dinosauria</taxon>
        <taxon>Saurischia</taxon>
        <taxon>Theropoda</taxon>
        <taxon>Coelurosauria</taxon>
        <taxon>Aves</taxon>
        <taxon>Neognathae</taxon>
        <taxon>Neoaves</taxon>
        <taxon>Telluraves</taxon>
        <taxon>Australaves</taxon>
        <taxon>Psittaciformes</taxon>
        <taxon>Psittacidae</taxon>
        <taxon>Strigops</taxon>
    </lineage>
</organism>
<proteinExistence type="inferred from homology"/>
<keyword evidence="12" id="KW-0325">Glycoprotein</keyword>
<keyword evidence="8" id="KW-1133">Transmembrane helix</keyword>